<organism evidence="1 2">
    <name type="scientific">Aureitalea marina</name>
    <dbReference type="NCBI Taxonomy" id="930804"/>
    <lineage>
        <taxon>Bacteria</taxon>
        <taxon>Pseudomonadati</taxon>
        <taxon>Bacteroidota</taxon>
        <taxon>Flavobacteriia</taxon>
        <taxon>Flavobacteriales</taxon>
        <taxon>Flavobacteriaceae</taxon>
        <taxon>Aureitalea</taxon>
    </lineage>
</organism>
<comment type="caution">
    <text evidence="1">The sequence shown here is derived from an EMBL/GenBank/DDBJ whole genome shotgun (WGS) entry which is preliminary data.</text>
</comment>
<dbReference type="GO" id="GO:0016787">
    <property type="term" value="F:hydrolase activity"/>
    <property type="evidence" value="ECO:0007669"/>
    <property type="project" value="UniProtKB-KW"/>
</dbReference>
<proteinExistence type="predicted"/>
<name>A0A2S7KLL5_9FLAO</name>
<dbReference type="SUPFAM" id="SSF51445">
    <property type="entry name" value="(Trans)glycosidases"/>
    <property type="match status" value="1"/>
</dbReference>
<dbReference type="EMBL" id="MQUB01000001">
    <property type="protein sequence ID" value="PQB03517.1"/>
    <property type="molecule type" value="Genomic_DNA"/>
</dbReference>
<reference evidence="1 2" key="1">
    <citation type="submission" date="2016-11" db="EMBL/GenBank/DDBJ databases">
        <title>Trade-off between light-utilization and light-protection in marine flavobacteria.</title>
        <authorList>
            <person name="Kumagai Y."/>
        </authorList>
    </citation>
    <scope>NUCLEOTIDE SEQUENCE [LARGE SCALE GENOMIC DNA]</scope>
    <source>
        <strain evidence="1 2">NBRC 107741</strain>
    </source>
</reference>
<dbReference type="Gene3D" id="3.20.20.80">
    <property type="entry name" value="Glycosidases"/>
    <property type="match status" value="1"/>
</dbReference>
<protein>
    <submittedName>
        <fullName evidence="1">Glycoside hydrolase</fullName>
    </submittedName>
</protein>
<keyword evidence="2" id="KW-1185">Reference proteome</keyword>
<dbReference type="InterPro" id="IPR055151">
    <property type="entry name" value="GH113"/>
</dbReference>
<dbReference type="CDD" id="cd19608">
    <property type="entry name" value="GH113_mannanase-like"/>
    <property type="match status" value="1"/>
</dbReference>
<dbReference type="InterPro" id="IPR017853">
    <property type="entry name" value="GH"/>
</dbReference>
<dbReference type="RefSeq" id="WP_104811439.1">
    <property type="nucleotide sequence ID" value="NZ_MQUB01000001.1"/>
</dbReference>
<sequence length="321" mass="37387">MLLGCATQKTKINGVSFVASRDQVEQRNVEPLVGLHANFASVMPFGFLRSKDNPNIIYNTERQWFGETRAGARQYIEVLKSNEISIMLKPQIWIWQGEFTGYITMKTEDDWQTLESSYRKFILDFAQLAEETGVEIFCIGTELEQFIMNRPEFWTSLIDEVRQVYTGQLTYAANWDEYKRVPFWSQLDYIGIDAYFPVSDSQTPSVAEARDGWQNWKSEMQDVSSAADRPVVFTEYGYRSMDYSGKEPWNSDWTISKVNLQAQTQTTQALFQEIWEEDWFSGGFVWKWFINHQESGGPDNAQFTPQNKPVEAVIREQYSRN</sequence>
<dbReference type="Pfam" id="PF22612">
    <property type="entry name" value="GH113"/>
    <property type="match status" value="1"/>
</dbReference>
<gene>
    <name evidence="1" type="ORF">BST85_00350</name>
</gene>
<evidence type="ECO:0000313" key="2">
    <source>
        <dbReference type="Proteomes" id="UP000239800"/>
    </source>
</evidence>
<evidence type="ECO:0000313" key="1">
    <source>
        <dbReference type="EMBL" id="PQB03517.1"/>
    </source>
</evidence>
<dbReference type="OrthoDB" id="9773531at2"/>
<dbReference type="Proteomes" id="UP000239800">
    <property type="component" value="Unassembled WGS sequence"/>
</dbReference>
<keyword evidence="1" id="KW-0378">Hydrolase</keyword>
<dbReference type="AlphaFoldDB" id="A0A2S7KLL5"/>
<accession>A0A2S7KLL5</accession>